<dbReference type="InterPro" id="IPR007241">
    <property type="entry name" value="Autophagy-rel_prot_9"/>
</dbReference>
<dbReference type="PANTHER" id="PTHR13038">
    <property type="entry name" value="APG9 AUTOPHAGY 9"/>
    <property type="match status" value="1"/>
</dbReference>
<dbReference type="AlphaFoldDB" id="A0AAW1P0J6"/>
<dbReference type="GO" id="GO:0000422">
    <property type="term" value="P:autophagy of mitochondrion"/>
    <property type="evidence" value="ECO:0007669"/>
    <property type="project" value="TreeGrafter"/>
</dbReference>
<feature type="transmembrane region" description="Helical" evidence="10">
    <location>
        <begin position="391"/>
        <end position="410"/>
    </location>
</feature>
<evidence type="ECO:0000256" key="8">
    <source>
        <dbReference type="ARBA" id="ARBA00023055"/>
    </source>
</evidence>
<dbReference type="PANTHER" id="PTHR13038:SF10">
    <property type="entry name" value="AUTOPHAGY-RELATED PROTEIN 9"/>
    <property type="match status" value="1"/>
</dbReference>
<dbReference type="Proteomes" id="UP001465755">
    <property type="component" value="Unassembled WGS sequence"/>
</dbReference>
<feature type="transmembrane region" description="Helical" evidence="10">
    <location>
        <begin position="275"/>
        <end position="295"/>
    </location>
</feature>
<comment type="caution">
    <text evidence="12">The sequence shown here is derived from an EMBL/GenBank/DDBJ whole genome shotgun (WGS) entry which is preliminary data.</text>
</comment>
<keyword evidence="4 10" id="KW-0813">Transport</keyword>
<dbReference type="GO" id="GO:0005776">
    <property type="term" value="C:autophagosome"/>
    <property type="evidence" value="ECO:0007669"/>
    <property type="project" value="TreeGrafter"/>
</dbReference>
<dbReference type="GO" id="GO:0006869">
    <property type="term" value="P:lipid transport"/>
    <property type="evidence" value="ECO:0007669"/>
    <property type="project" value="UniProtKB-KW"/>
</dbReference>
<reference evidence="12 13" key="1">
    <citation type="journal article" date="2024" name="Nat. Commun.">
        <title>Phylogenomics reveals the evolutionary origins of lichenization in chlorophyte algae.</title>
        <authorList>
            <person name="Puginier C."/>
            <person name="Libourel C."/>
            <person name="Otte J."/>
            <person name="Skaloud P."/>
            <person name="Haon M."/>
            <person name="Grisel S."/>
            <person name="Petersen M."/>
            <person name="Berrin J.G."/>
            <person name="Delaux P.M."/>
            <person name="Dal Grande F."/>
            <person name="Keller J."/>
        </authorList>
    </citation>
    <scope>NUCLEOTIDE SEQUENCE [LARGE SCALE GENOMIC DNA]</scope>
    <source>
        <strain evidence="12 13">SAG 2036</strain>
    </source>
</reference>
<dbReference type="GO" id="GO:0061709">
    <property type="term" value="P:reticulophagy"/>
    <property type="evidence" value="ECO:0007669"/>
    <property type="project" value="TreeGrafter"/>
</dbReference>
<evidence type="ECO:0000256" key="11">
    <source>
        <dbReference type="SAM" id="MobiDB-lite"/>
    </source>
</evidence>
<comment type="function">
    <text evidence="10">Phospholipid scramblase involved in autophagy. Cycles between the preautophagosomal structure/phagophore assembly site (PAS) and the cytoplasmic vesicle pool and supplies membrane for the growing autophagosome. Lipid scramblase activity plays a key role in preautophagosomal structure/phagophore assembly by distributing the phospholipids that arrive through ATG2 from the cytoplasmic to the luminal leaflet of the bilayer, thereby driving autophagosomal membrane expansion.</text>
</comment>
<accession>A0AAW1P0J6</accession>
<name>A0AAW1P0J6_9CHLO</name>
<dbReference type="GO" id="GO:0034045">
    <property type="term" value="C:phagophore assembly site membrane"/>
    <property type="evidence" value="ECO:0007669"/>
    <property type="project" value="UniProtKB-SubCell"/>
</dbReference>
<dbReference type="EMBL" id="JALJOQ010000065">
    <property type="protein sequence ID" value="KAK9802892.1"/>
    <property type="molecule type" value="Genomic_DNA"/>
</dbReference>
<gene>
    <name evidence="12" type="ORF">WJX73_002447</name>
</gene>
<feature type="region of interest" description="Disordered" evidence="11">
    <location>
        <begin position="674"/>
        <end position="770"/>
    </location>
</feature>
<feature type="region of interest" description="Disordered" evidence="11">
    <location>
        <begin position="791"/>
        <end position="826"/>
    </location>
</feature>
<comment type="similarity">
    <text evidence="2 10">Belongs to the ATG9 family.</text>
</comment>
<evidence type="ECO:0000313" key="13">
    <source>
        <dbReference type="Proteomes" id="UP001465755"/>
    </source>
</evidence>
<organism evidence="12 13">
    <name type="scientific">Symbiochloris irregularis</name>
    <dbReference type="NCBI Taxonomy" id="706552"/>
    <lineage>
        <taxon>Eukaryota</taxon>
        <taxon>Viridiplantae</taxon>
        <taxon>Chlorophyta</taxon>
        <taxon>core chlorophytes</taxon>
        <taxon>Trebouxiophyceae</taxon>
        <taxon>Trebouxiales</taxon>
        <taxon>Trebouxiaceae</taxon>
        <taxon>Symbiochloris</taxon>
    </lineage>
</organism>
<protein>
    <recommendedName>
        <fullName evidence="3 10">Autophagy-related protein 9</fullName>
    </recommendedName>
</protein>
<evidence type="ECO:0000256" key="2">
    <source>
        <dbReference type="ARBA" id="ARBA00006185"/>
    </source>
</evidence>
<dbReference type="Pfam" id="PF04109">
    <property type="entry name" value="ATG9"/>
    <property type="match status" value="1"/>
</dbReference>
<keyword evidence="9 10" id="KW-0472">Membrane</keyword>
<feature type="transmembrane region" description="Helical" evidence="10">
    <location>
        <begin position="116"/>
        <end position="136"/>
    </location>
</feature>
<evidence type="ECO:0000256" key="9">
    <source>
        <dbReference type="ARBA" id="ARBA00023136"/>
    </source>
</evidence>
<proteinExistence type="inferred from homology"/>
<comment type="subcellular location">
    <subcellularLocation>
        <location evidence="1 10">Preautophagosomal structure membrane</location>
        <topology evidence="1 10">Multi-pass membrane protein</topology>
    </subcellularLocation>
</comment>
<evidence type="ECO:0000256" key="1">
    <source>
        <dbReference type="ARBA" id="ARBA00004511"/>
    </source>
</evidence>
<feature type="transmembrane region" description="Helical" evidence="10">
    <location>
        <begin position="59"/>
        <end position="83"/>
    </location>
</feature>
<keyword evidence="13" id="KW-1185">Reference proteome</keyword>
<dbReference type="GO" id="GO:0034727">
    <property type="term" value="P:piecemeal microautophagy of the nucleus"/>
    <property type="evidence" value="ECO:0007669"/>
    <property type="project" value="TreeGrafter"/>
</dbReference>
<feature type="transmembrane region" description="Helical" evidence="10">
    <location>
        <begin position="360"/>
        <end position="379"/>
    </location>
</feature>
<keyword evidence="5 10" id="KW-0812">Transmembrane</keyword>
<keyword evidence="6 10" id="KW-1133">Transmembrane helix</keyword>
<evidence type="ECO:0000256" key="5">
    <source>
        <dbReference type="ARBA" id="ARBA00022692"/>
    </source>
</evidence>
<sequence length="856" mass="95356">MRLPEDNEFGYTALPSLPEEDFGTPDLLASEQYELCSFANLDDFFQRIYRYHQDKGFQVILVSQILNLLALGFTIAFSALLLLCVRWGAFHAECVEHDTCDISEVAFDLHPLQSGFTFWNIMAVMYLSIFTAYWLYNLVHMLLELRAAAAIRSFTTDKLGLSERQLRAVTWPEVVRRIVQAQEHTRLCAVRDLGEHDVVSRVMRRENYLIGMLNRGCLALNVPLPGLRKHFMMTKTLEWSLQWCLLGAMFDKDFRIHPEFIADERKLQRRFRRMAVLNLLLAPFLLVFLVIYFFMRNAEKFYNHPSAVGARRWSPLALWRLREFNELPHYVTHRLNASQRAAERYVMQFPSPVLSAISKFVAFVAGSFAAVLLFLALAEDTLVERRLFDRTLVWWGATLGIVLAISRAFIGEDAPAHEPELALLEVTAHTHHLPRHWRGRAHTREVQQQFASLFQFKALLFMEELASIVLTPFVLYWSLPACVPSILAFVRDFTVHVEGVGDICSLAAFDFARHGNPKYGSPAHAPKTARSRQGKMEKSLLSFATTYPTWEPGVAAKQLLAAVSEHPLQAGPHFPYTAHASQFHPAMRAQEGYAGAWQGVQASNLDAQGLRDESAGGGAATGAGPAHLHMHASIFASADMTRSSATLAGPSASQLSESEQRIALGQMMMQSLYDDRERTSRLSGYPANTAPRTPLTANSPHHLWSSGAAAPTSYAAQGSHHNPTRVPTIPHAQQHADVGEASASSPSQPQRHMHRPLHWADPGAGAQHMQAGLDQQMSHNPDSGFFLAEGEHPADVGSRSGVENGSALLRRGGGSGSHASHPSRQHTDQALELADLSARNTQDVEADVESLLRHVQ</sequence>
<keyword evidence="8 10" id="KW-0445">Lipid transport</keyword>
<evidence type="ECO:0000256" key="4">
    <source>
        <dbReference type="ARBA" id="ARBA00022448"/>
    </source>
</evidence>
<keyword evidence="7 10" id="KW-0072">Autophagy</keyword>
<evidence type="ECO:0000256" key="3">
    <source>
        <dbReference type="ARBA" id="ARBA00018074"/>
    </source>
</evidence>
<evidence type="ECO:0000256" key="7">
    <source>
        <dbReference type="ARBA" id="ARBA00023006"/>
    </source>
</evidence>
<evidence type="ECO:0000256" key="10">
    <source>
        <dbReference type="RuleBase" id="RU364027"/>
    </source>
</evidence>
<dbReference type="GO" id="GO:0034497">
    <property type="term" value="P:protein localization to phagophore assembly site"/>
    <property type="evidence" value="ECO:0007669"/>
    <property type="project" value="TreeGrafter"/>
</dbReference>
<evidence type="ECO:0000313" key="12">
    <source>
        <dbReference type="EMBL" id="KAK9802892.1"/>
    </source>
</evidence>
<evidence type="ECO:0000256" key="6">
    <source>
        <dbReference type="ARBA" id="ARBA00022989"/>
    </source>
</evidence>